<gene>
    <name evidence="2" type="ORF">O6P43_019883</name>
</gene>
<accession>A0AAD7LJK6</accession>
<dbReference type="AlphaFoldDB" id="A0AAD7LJK6"/>
<sequence length="186" mass="21301">MEWYIAILSAIHSEFRNGDGSNGYRIAFQSAPRYDNRHSLQASSEIPDQIPILVQTLVHPSQNSNFHRHRPPSINPEQSLSPFLSLSPGLKKPAYLCSSTKRRRFNKLKFHKWIISHIISVFLVLAMAYSLLVQVYIAWHLRLCYGTQPFGNSSCFRNPNSEVYPVWFLVPTILGLVTFPTLSVTR</sequence>
<evidence type="ECO:0000313" key="2">
    <source>
        <dbReference type="EMBL" id="KAJ7959283.1"/>
    </source>
</evidence>
<name>A0AAD7LJK6_QUISA</name>
<keyword evidence="1" id="KW-0472">Membrane</keyword>
<keyword evidence="1" id="KW-1133">Transmembrane helix</keyword>
<evidence type="ECO:0000256" key="1">
    <source>
        <dbReference type="SAM" id="Phobius"/>
    </source>
</evidence>
<dbReference type="Proteomes" id="UP001163823">
    <property type="component" value="Chromosome 8"/>
</dbReference>
<keyword evidence="1" id="KW-0812">Transmembrane</keyword>
<feature type="transmembrane region" description="Helical" evidence="1">
    <location>
        <begin position="166"/>
        <end position="185"/>
    </location>
</feature>
<proteinExistence type="predicted"/>
<feature type="transmembrane region" description="Helical" evidence="1">
    <location>
        <begin position="113"/>
        <end position="139"/>
    </location>
</feature>
<organism evidence="2 3">
    <name type="scientific">Quillaja saponaria</name>
    <name type="common">Soap bark tree</name>
    <dbReference type="NCBI Taxonomy" id="32244"/>
    <lineage>
        <taxon>Eukaryota</taxon>
        <taxon>Viridiplantae</taxon>
        <taxon>Streptophyta</taxon>
        <taxon>Embryophyta</taxon>
        <taxon>Tracheophyta</taxon>
        <taxon>Spermatophyta</taxon>
        <taxon>Magnoliopsida</taxon>
        <taxon>eudicotyledons</taxon>
        <taxon>Gunneridae</taxon>
        <taxon>Pentapetalae</taxon>
        <taxon>rosids</taxon>
        <taxon>fabids</taxon>
        <taxon>Fabales</taxon>
        <taxon>Quillajaceae</taxon>
        <taxon>Quillaja</taxon>
    </lineage>
</organism>
<reference evidence="2" key="1">
    <citation type="journal article" date="2023" name="Science">
        <title>Elucidation of the pathway for biosynthesis of saponin adjuvants from the soapbark tree.</title>
        <authorList>
            <person name="Reed J."/>
            <person name="Orme A."/>
            <person name="El-Demerdash A."/>
            <person name="Owen C."/>
            <person name="Martin L.B.B."/>
            <person name="Misra R.C."/>
            <person name="Kikuchi S."/>
            <person name="Rejzek M."/>
            <person name="Martin A.C."/>
            <person name="Harkess A."/>
            <person name="Leebens-Mack J."/>
            <person name="Louveau T."/>
            <person name="Stephenson M.J."/>
            <person name="Osbourn A."/>
        </authorList>
    </citation>
    <scope>NUCLEOTIDE SEQUENCE</scope>
    <source>
        <strain evidence="2">S10</strain>
    </source>
</reference>
<comment type="caution">
    <text evidence="2">The sequence shown here is derived from an EMBL/GenBank/DDBJ whole genome shotgun (WGS) entry which is preliminary data.</text>
</comment>
<keyword evidence="3" id="KW-1185">Reference proteome</keyword>
<dbReference type="KEGG" id="qsa:O6P43_019883"/>
<protein>
    <submittedName>
        <fullName evidence="2">Uncharacterized protein</fullName>
    </submittedName>
</protein>
<evidence type="ECO:0000313" key="3">
    <source>
        <dbReference type="Proteomes" id="UP001163823"/>
    </source>
</evidence>
<dbReference type="EMBL" id="JARAOO010000008">
    <property type="protein sequence ID" value="KAJ7959283.1"/>
    <property type="molecule type" value="Genomic_DNA"/>
</dbReference>